<sequence length="69" mass="8241">MASDWKHKPSLDPEDIAQIIREGRKENDQKFSNYKEYAEYIVKENQEILDNLGSDYDENGTPYWKKDDK</sequence>
<gene>
    <name evidence="1" type="ORF">UFOVP828_107</name>
</gene>
<evidence type="ECO:0000313" key="1">
    <source>
        <dbReference type="EMBL" id="CAB4164760.1"/>
    </source>
</evidence>
<reference evidence="1" key="1">
    <citation type="submission" date="2020-04" db="EMBL/GenBank/DDBJ databases">
        <authorList>
            <person name="Chiriac C."/>
            <person name="Salcher M."/>
            <person name="Ghai R."/>
            <person name="Kavagutti S V."/>
        </authorList>
    </citation>
    <scope>NUCLEOTIDE SEQUENCE</scope>
</reference>
<accession>A0A6J5NYM3</accession>
<protein>
    <submittedName>
        <fullName evidence="1">Uncharacterized protein</fullName>
    </submittedName>
</protein>
<name>A0A6J5NYM3_9CAUD</name>
<dbReference type="EMBL" id="LR796766">
    <property type="protein sequence ID" value="CAB4164760.1"/>
    <property type="molecule type" value="Genomic_DNA"/>
</dbReference>
<proteinExistence type="predicted"/>
<organism evidence="1">
    <name type="scientific">uncultured Caudovirales phage</name>
    <dbReference type="NCBI Taxonomy" id="2100421"/>
    <lineage>
        <taxon>Viruses</taxon>
        <taxon>Duplodnaviria</taxon>
        <taxon>Heunggongvirae</taxon>
        <taxon>Uroviricota</taxon>
        <taxon>Caudoviricetes</taxon>
        <taxon>Peduoviridae</taxon>
        <taxon>Maltschvirus</taxon>
        <taxon>Maltschvirus maltsch</taxon>
    </lineage>
</organism>